<evidence type="ECO:0000256" key="2">
    <source>
        <dbReference type="ARBA" id="ARBA00023015"/>
    </source>
</evidence>
<dbReference type="PROSITE" id="PS01081">
    <property type="entry name" value="HTH_TETR_1"/>
    <property type="match status" value="1"/>
</dbReference>
<dbReference type="InterPro" id="IPR001647">
    <property type="entry name" value="HTH_TetR"/>
</dbReference>
<dbReference type="Gene3D" id="1.10.357.10">
    <property type="entry name" value="Tetracycline Repressor, domain 2"/>
    <property type="match status" value="1"/>
</dbReference>
<evidence type="ECO:0000259" key="6">
    <source>
        <dbReference type="PROSITE" id="PS50977"/>
    </source>
</evidence>
<dbReference type="SUPFAM" id="SSF48498">
    <property type="entry name" value="Tetracyclin repressor-like, C-terminal domain"/>
    <property type="match status" value="1"/>
</dbReference>
<reference evidence="8" key="1">
    <citation type="journal article" date="2019" name="Int. J. Syst. Evol. Microbiol.">
        <title>The Global Catalogue of Microorganisms (GCM) 10K type strain sequencing project: providing services to taxonomists for standard genome sequencing and annotation.</title>
        <authorList>
            <consortium name="The Broad Institute Genomics Platform"/>
            <consortium name="The Broad Institute Genome Sequencing Center for Infectious Disease"/>
            <person name="Wu L."/>
            <person name="Ma J."/>
        </authorList>
    </citation>
    <scope>NUCLEOTIDE SEQUENCE [LARGE SCALE GENOMIC DNA]</scope>
    <source>
        <strain evidence="8">JCM 15914</strain>
    </source>
</reference>
<evidence type="ECO:0000256" key="5">
    <source>
        <dbReference type="PROSITE-ProRule" id="PRU00335"/>
    </source>
</evidence>
<dbReference type="PRINTS" id="PR00400">
    <property type="entry name" value="TETREPRESSOR"/>
</dbReference>
<protein>
    <submittedName>
        <fullName evidence="7">TetR/AcrR family transcriptional regulator</fullName>
    </submittedName>
</protein>
<organism evidence="7 8">
    <name type="scientific">Kocuria atrinae</name>
    <dbReference type="NCBI Taxonomy" id="592377"/>
    <lineage>
        <taxon>Bacteria</taxon>
        <taxon>Bacillati</taxon>
        <taxon>Actinomycetota</taxon>
        <taxon>Actinomycetes</taxon>
        <taxon>Micrococcales</taxon>
        <taxon>Micrococcaceae</taxon>
        <taxon>Kocuria</taxon>
    </lineage>
</organism>
<dbReference type="EMBL" id="BAAAQA010000008">
    <property type="protein sequence ID" value="GAA2112928.1"/>
    <property type="molecule type" value="Genomic_DNA"/>
</dbReference>
<dbReference type="InterPro" id="IPR004111">
    <property type="entry name" value="Repressor_TetR_C"/>
</dbReference>
<keyword evidence="8" id="KW-1185">Reference proteome</keyword>
<proteinExistence type="predicted"/>
<evidence type="ECO:0000313" key="7">
    <source>
        <dbReference type="EMBL" id="GAA2112928.1"/>
    </source>
</evidence>
<dbReference type="RefSeq" id="WP_344223849.1">
    <property type="nucleotide sequence ID" value="NZ_BAAAQA010000008.1"/>
</dbReference>
<keyword evidence="3 5" id="KW-0238">DNA-binding</keyword>
<dbReference type="SUPFAM" id="SSF46689">
    <property type="entry name" value="Homeodomain-like"/>
    <property type="match status" value="1"/>
</dbReference>
<dbReference type="PANTHER" id="PTHR30055">
    <property type="entry name" value="HTH-TYPE TRANSCRIPTIONAL REGULATOR RUTR"/>
    <property type="match status" value="1"/>
</dbReference>
<comment type="caution">
    <text evidence="7">The sequence shown here is derived from an EMBL/GenBank/DDBJ whole genome shotgun (WGS) entry which is preliminary data.</text>
</comment>
<keyword evidence="2" id="KW-0805">Transcription regulation</keyword>
<sequence length="175" mass="18719">MALSREQIVDAAWGILHSYGLGDLSMRRLAKELGVQPGALYWHVANKQELLGVLAQRMVAPLSELTFDDAVPPLERAAHLTGEFRSLILAVRDGADVVSVAHSISPEELNPAPELATLVTGSGVSRETAMATALTLIRFTLGSVTTQQTREAMGLDTSSSEAEFTAGVELVLHSR</sequence>
<dbReference type="PANTHER" id="PTHR30055:SF234">
    <property type="entry name" value="HTH-TYPE TRANSCRIPTIONAL REGULATOR BETI"/>
    <property type="match status" value="1"/>
</dbReference>
<dbReference type="Pfam" id="PF02909">
    <property type="entry name" value="TetR_C_1"/>
    <property type="match status" value="1"/>
</dbReference>
<evidence type="ECO:0000256" key="1">
    <source>
        <dbReference type="ARBA" id="ARBA00022491"/>
    </source>
</evidence>
<dbReference type="InterPro" id="IPR003012">
    <property type="entry name" value="Tet_transcr_reg_TetR"/>
</dbReference>
<dbReference type="Gene3D" id="1.10.10.60">
    <property type="entry name" value="Homeodomain-like"/>
    <property type="match status" value="1"/>
</dbReference>
<accession>A0ABP5J7V1</accession>
<keyword evidence="1" id="KW-0678">Repressor</keyword>
<dbReference type="Proteomes" id="UP001500166">
    <property type="component" value="Unassembled WGS sequence"/>
</dbReference>
<dbReference type="InterPro" id="IPR009057">
    <property type="entry name" value="Homeodomain-like_sf"/>
</dbReference>
<dbReference type="InterPro" id="IPR036271">
    <property type="entry name" value="Tet_transcr_reg_TetR-rel_C_sf"/>
</dbReference>
<evidence type="ECO:0000256" key="4">
    <source>
        <dbReference type="ARBA" id="ARBA00023163"/>
    </source>
</evidence>
<dbReference type="InterPro" id="IPR050109">
    <property type="entry name" value="HTH-type_TetR-like_transc_reg"/>
</dbReference>
<dbReference type="InterPro" id="IPR023772">
    <property type="entry name" value="DNA-bd_HTH_TetR-type_CS"/>
</dbReference>
<gene>
    <name evidence="7" type="ORF">GCM10009824_09290</name>
</gene>
<evidence type="ECO:0000313" key="8">
    <source>
        <dbReference type="Proteomes" id="UP001500166"/>
    </source>
</evidence>
<evidence type="ECO:0000256" key="3">
    <source>
        <dbReference type="ARBA" id="ARBA00023125"/>
    </source>
</evidence>
<keyword evidence="4" id="KW-0804">Transcription</keyword>
<feature type="domain" description="HTH tetR-type" evidence="6">
    <location>
        <begin position="2"/>
        <end position="62"/>
    </location>
</feature>
<name>A0ABP5J7V1_9MICC</name>
<dbReference type="PRINTS" id="PR00455">
    <property type="entry name" value="HTHTETR"/>
</dbReference>
<dbReference type="Pfam" id="PF00440">
    <property type="entry name" value="TetR_N"/>
    <property type="match status" value="1"/>
</dbReference>
<feature type="DNA-binding region" description="H-T-H motif" evidence="5">
    <location>
        <begin position="25"/>
        <end position="44"/>
    </location>
</feature>
<dbReference type="PROSITE" id="PS50977">
    <property type="entry name" value="HTH_TETR_2"/>
    <property type="match status" value="1"/>
</dbReference>